<feature type="compositionally biased region" description="Polar residues" evidence="1">
    <location>
        <begin position="214"/>
        <end position="226"/>
    </location>
</feature>
<dbReference type="SUPFAM" id="SSF50494">
    <property type="entry name" value="Trypsin-like serine proteases"/>
    <property type="match status" value="1"/>
</dbReference>
<gene>
    <name evidence="2" type="ORF">HCN51_31240</name>
</gene>
<name>A0ABX1B8K9_9ACTN</name>
<evidence type="ECO:0000313" key="3">
    <source>
        <dbReference type="Proteomes" id="UP000696294"/>
    </source>
</evidence>
<proteinExistence type="predicted"/>
<dbReference type="InterPro" id="IPR043504">
    <property type="entry name" value="Peptidase_S1_PA_chymotrypsin"/>
</dbReference>
<accession>A0ABX1B8K9</accession>
<protein>
    <submittedName>
        <fullName evidence="2">Trypsin-like peptidase domain-containing protein</fullName>
    </submittedName>
</protein>
<dbReference type="InterPro" id="IPR009003">
    <property type="entry name" value="Peptidase_S1_PA"/>
</dbReference>
<dbReference type="Pfam" id="PF13365">
    <property type="entry name" value="Trypsin_2"/>
    <property type="match status" value="1"/>
</dbReference>
<organism evidence="2 3">
    <name type="scientific">Nonomuraea composti</name>
    <dbReference type="NCBI Taxonomy" id="2720023"/>
    <lineage>
        <taxon>Bacteria</taxon>
        <taxon>Bacillati</taxon>
        <taxon>Actinomycetota</taxon>
        <taxon>Actinomycetes</taxon>
        <taxon>Streptosporangiales</taxon>
        <taxon>Streptosporangiaceae</taxon>
        <taxon>Nonomuraea</taxon>
    </lineage>
</organism>
<feature type="region of interest" description="Disordered" evidence="1">
    <location>
        <begin position="206"/>
        <end position="230"/>
    </location>
</feature>
<sequence>MARTEYWVEVLDRGSRAGGGVRITRQYVMTAAHCLTGEPSRWRLTVRLPDDSTVEAGVVEERPEVDLTLLKLNLPPEKSGIPRPSTDRAARGDLWEGTYRPEQNAPFLDGQVSKVVPNHQLPNGTAITAIQLLVNQLLGDYHGYSGSPVERCTKFRSPAVLGVILQQYMERIDSHSRHSSNVLFAATIREAMSGFSLLLKPFAEDPDDPIPPGDSNSSAPSDSRWGNNGWMAPLHAIQKRLWGDKR</sequence>
<reference evidence="2 3" key="1">
    <citation type="submission" date="2020-03" db="EMBL/GenBank/DDBJ databases">
        <title>WGS of actinomycetes isolated from Thailand.</title>
        <authorList>
            <person name="Thawai C."/>
        </authorList>
    </citation>
    <scope>NUCLEOTIDE SEQUENCE [LARGE SCALE GENOMIC DNA]</scope>
    <source>
        <strain evidence="2 3">FMUSA5-5</strain>
    </source>
</reference>
<evidence type="ECO:0000313" key="2">
    <source>
        <dbReference type="EMBL" id="NJP93866.1"/>
    </source>
</evidence>
<evidence type="ECO:0000256" key="1">
    <source>
        <dbReference type="SAM" id="MobiDB-lite"/>
    </source>
</evidence>
<dbReference type="EMBL" id="JAATEP010000025">
    <property type="protein sequence ID" value="NJP93866.1"/>
    <property type="molecule type" value="Genomic_DNA"/>
</dbReference>
<dbReference type="Proteomes" id="UP000696294">
    <property type="component" value="Unassembled WGS sequence"/>
</dbReference>
<dbReference type="RefSeq" id="WP_168014290.1">
    <property type="nucleotide sequence ID" value="NZ_JAATEP010000025.1"/>
</dbReference>
<comment type="caution">
    <text evidence="2">The sequence shown here is derived from an EMBL/GenBank/DDBJ whole genome shotgun (WGS) entry which is preliminary data.</text>
</comment>
<dbReference type="Gene3D" id="2.40.10.10">
    <property type="entry name" value="Trypsin-like serine proteases"/>
    <property type="match status" value="1"/>
</dbReference>
<keyword evidence="3" id="KW-1185">Reference proteome</keyword>